<dbReference type="Proteomes" id="UP000004699">
    <property type="component" value="Unassembled WGS sequence"/>
</dbReference>
<dbReference type="InterPro" id="IPR006669">
    <property type="entry name" value="MgtE_transporter"/>
</dbReference>
<comment type="function">
    <text evidence="9">Acts as a magnesium transporter.</text>
</comment>
<evidence type="ECO:0000256" key="8">
    <source>
        <dbReference type="PROSITE-ProRule" id="PRU00703"/>
    </source>
</evidence>
<reference evidence="12" key="1">
    <citation type="journal article" date="2013" name="BMC Microbiol.">
        <title>Taxonomy and evolution of bacteriochlorophyll a-containing members of the OM60/NOR5 clade of marine gammaproteobacteria: description of Luminiphilus syltensis gen. nov., sp. nov., reclassification of Haliea rubra as Pseudohaliea rubra gen. nov., comb. nov., and emendation of Chromatocurvus halotolerans.</title>
        <authorList>
            <person name="Spring S."/>
            <person name="Riedel T."/>
            <person name="Sproer C."/>
            <person name="Yan S."/>
            <person name="Harder J."/>
            <person name="Fuchs B.M."/>
        </authorList>
    </citation>
    <scope>NUCLEOTIDE SEQUENCE [LARGE SCALE GENOMIC DNA]</scope>
    <source>
        <strain evidence="12">NOR51-B</strain>
    </source>
</reference>
<dbReference type="SUPFAM" id="SSF161093">
    <property type="entry name" value="MgtE membrane domain-like"/>
    <property type="match status" value="1"/>
</dbReference>
<protein>
    <recommendedName>
        <fullName evidence="9">Magnesium transporter MgtE</fullName>
    </recommendedName>
</protein>
<dbReference type="GO" id="GO:0015095">
    <property type="term" value="F:magnesium ion transmembrane transporter activity"/>
    <property type="evidence" value="ECO:0007669"/>
    <property type="project" value="UniProtKB-UniRule"/>
</dbReference>
<dbReference type="InterPro" id="IPR046342">
    <property type="entry name" value="CBS_dom_sf"/>
</dbReference>
<dbReference type="HOGENOM" id="CLU_037408_1_1_6"/>
<dbReference type="RefSeq" id="WP_009021491.1">
    <property type="nucleotide sequence ID" value="NZ_DS999411.1"/>
</dbReference>
<keyword evidence="3 9" id="KW-0813">Transport</keyword>
<dbReference type="SMART" id="SM00116">
    <property type="entry name" value="CBS"/>
    <property type="match status" value="2"/>
</dbReference>
<dbReference type="SUPFAM" id="SSF54631">
    <property type="entry name" value="CBS-domain pair"/>
    <property type="match status" value="1"/>
</dbReference>
<evidence type="ECO:0000256" key="4">
    <source>
        <dbReference type="ARBA" id="ARBA00022692"/>
    </source>
</evidence>
<dbReference type="InterPro" id="IPR006667">
    <property type="entry name" value="SLC41_membr_dom"/>
</dbReference>
<keyword evidence="5 9" id="KW-0460">Magnesium</keyword>
<dbReference type="NCBIfam" id="TIGR00400">
    <property type="entry name" value="mgtE"/>
    <property type="match status" value="1"/>
</dbReference>
<feature type="transmembrane region" description="Helical" evidence="9">
    <location>
        <begin position="285"/>
        <end position="306"/>
    </location>
</feature>
<dbReference type="Gene3D" id="3.10.580.10">
    <property type="entry name" value="CBS-domain"/>
    <property type="match status" value="1"/>
</dbReference>
<dbReference type="PANTHER" id="PTHR43773:SF1">
    <property type="entry name" value="MAGNESIUM TRANSPORTER MGTE"/>
    <property type="match status" value="1"/>
</dbReference>
<comment type="similarity">
    <text evidence="2 9">Belongs to the SLC41A transporter family.</text>
</comment>
<comment type="subcellular location">
    <subcellularLocation>
        <location evidence="9">Cell membrane</location>
        <topology evidence="9">Multi-pass membrane protein</topology>
    </subcellularLocation>
    <subcellularLocation>
        <location evidence="1">Membrane</location>
        <topology evidence="1">Multi-pass membrane protein</topology>
    </subcellularLocation>
</comment>
<dbReference type="Pfam" id="PF01769">
    <property type="entry name" value="MgtE"/>
    <property type="match status" value="1"/>
</dbReference>
<dbReference type="EMBL" id="DS999411">
    <property type="protein sequence ID" value="EED36749.1"/>
    <property type="molecule type" value="Genomic_DNA"/>
</dbReference>
<keyword evidence="6 9" id="KW-1133">Transmembrane helix</keyword>
<feature type="transmembrane region" description="Helical" evidence="9">
    <location>
        <begin position="359"/>
        <end position="381"/>
    </location>
</feature>
<dbReference type="CDD" id="cd04606">
    <property type="entry name" value="CBS_pair_Mg_transporter"/>
    <property type="match status" value="1"/>
</dbReference>
<dbReference type="GO" id="GO:0005886">
    <property type="term" value="C:plasma membrane"/>
    <property type="evidence" value="ECO:0007669"/>
    <property type="project" value="UniProtKB-SubCell"/>
</dbReference>
<dbReference type="OrthoDB" id="9790355at2"/>
<evidence type="ECO:0000256" key="5">
    <source>
        <dbReference type="ARBA" id="ARBA00022842"/>
    </source>
</evidence>
<proteinExistence type="inferred from homology"/>
<dbReference type="Gene3D" id="1.10.357.20">
    <property type="entry name" value="SLC41 divalent cation transporters, integral membrane domain"/>
    <property type="match status" value="1"/>
</dbReference>
<dbReference type="SUPFAM" id="SSF158791">
    <property type="entry name" value="MgtE N-terminal domain-like"/>
    <property type="match status" value="1"/>
</dbReference>
<dbReference type="eggNOG" id="COG2239">
    <property type="taxonomic scope" value="Bacteria"/>
</dbReference>
<dbReference type="GO" id="GO:0046872">
    <property type="term" value="F:metal ion binding"/>
    <property type="evidence" value="ECO:0007669"/>
    <property type="project" value="UniProtKB-KW"/>
</dbReference>
<dbReference type="InterPro" id="IPR000644">
    <property type="entry name" value="CBS_dom"/>
</dbReference>
<dbReference type="PROSITE" id="PS51371">
    <property type="entry name" value="CBS"/>
    <property type="match status" value="2"/>
</dbReference>
<dbReference type="STRING" id="565045.NOR51B_2701"/>
<evidence type="ECO:0000256" key="7">
    <source>
        <dbReference type="ARBA" id="ARBA00023136"/>
    </source>
</evidence>
<dbReference type="Gene3D" id="1.25.60.10">
    <property type="entry name" value="MgtE N-terminal domain-like"/>
    <property type="match status" value="1"/>
</dbReference>
<feature type="domain" description="CBS" evidence="10">
    <location>
        <begin position="140"/>
        <end position="203"/>
    </location>
</feature>
<keyword evidence="9" id="KW-0479">Metal-binding</keyword>
<evidence type="ECO:0000256" key="6">
    <source>
        <dbReference type="ARBA" id="ARBA00022989"/>
    </source>
</evidence>
<dbReference type="PANTHER" id="PTHR43773">
    <property type="entry name" value="MAGNESIUM TRANSPORTER MGTE"/>
    <property type="match status" value="1"/>
</dbReference>
<accession>B8KR91</accession>
<feature type="transmembrane region" description="Helical" evidence="9">
    <location>
        <begin position="424"/>
        <end position="447"/>
    </location>
</feature>
<dbReference type="Pfam" id="PF03448">
    <property type="entry name" value="MgtE_N"/>
    <property type="match status" value="1"/>
</dbReference>
<keyword evidence="4 9" id="KW-0812">Transmembrane</keyword>
<evidence type="ECO:0000313" key="11">
    <source>
        <dbReference type="EMBL" id="EED36749.1"/>
    </source>
</evidence>
<feature type="domain" description="CBS" evidence="10">
    <location>
        <begin position="204"/>
        <end position="262"/>
    </location>
</feature>
<keyword evidence="9" id="KW-1003">Cell membrane</keyword>
<keyword evidence="12" id="KW-1185">Reference proteome</keyword>
<evidence type="ECO:0000256" key="1">
    <source>
        <dbReference type="ARBA" id="ARBA00004141"/>
    </source>
</evidence>
<dbReference type="SMART" id="SM00924">
    <property type="entry name" value="MgtE_N"/>
    <property type="match status" value="1"/>
</dbReference>
<feature type="transmembrane region" description="Helical" evidence="9">
    <location>
        <begin position="312"/>
        <end position="338"/>
    </location>
</feature>
<dbReference type="InterPro" id="IPR036739">
    <property type="entry name" value="SLC41_membr_dom_sf"/>
</dbReference>
<sequence length="448" mass="48507">MNTAAGSQKQLDRLDRALSAGTLGDVANLMGELSPGDIAHLISSSPPPFRHVLWQLLEPEQEADVLNELPDELRNVFLEEMQPEALADIVGKLDDDDVADILQELPDALTNQVLEVMDEQDRARIETVLGYSDDVAGGLMSTDTITVRADMKLEVVLRYLRRHAVLPENTDAVIVVNRKDQYVGLLPVRTLLVSDPGVSVREMMDTTRDPIPAMLPATEVARRFERNDWISAPVIDDDGALLGRITIDDIVDVIREEADHSLTSLARIGEEDTFSTVLHTAPRRAIWLGINLLTAFIASSVINLFQGTIEKVVALAVLMPIVASMGGIAGTQSLTVLVRGMAMGHINKRNEGWLIGREAMVGVLNGVLWASVVAVAASLWFDDWTLGFVIAAALIINLITAGVTGAVLPLILQRLSIDPALAGGVVLTTVTDVVGFLSFLGLATLFYM</sequence>
<comment type="subunit">
    <text evidence="9">Homodimer.</text>
</comment>
<keyword evidence="7 9" id="KW-0472">Membrane</keyword>
<evidence type="ECO:0000256" key="2">
    <source>
        <dbReference type="ARBA" id="ARBA00009749"/>
    </source>
</evidence>
<evidence type="ECO:0000313" key="12">
    <source>
        <dbReference type="Proteomes" id="UP000004699"/>
    </source>
</evidence>
<dbReference type="InterPro" id="IPR006668">
    <property type="entry name" value="Mg_transptr_MgtE_intracell_dom"/>
</dbReference>
<dbReference type="Pfam" id="PF00571">
    <property type="entry name" value="CBS"/>
    <property type="match status" value="2"/>
</dbReference>
<name>B8KR91_9GAMM</name>
<keyword evidence="8" id="KW-0129">CBS domain</keyword>
<organism evidence="11 12">
    <name type="scientific">Luminiphilus syltensis NOR5-1B</name>
    <dbReference type="NCBI Taxonomy" id="565045"/>
    <lineage>
        <taxon>Bacteria</taxon>
        <taxon>Pseudomonadati</taxon>
        <taxon>Pseudomonadota</taxon>
        <taxon>Gammaproteobacteria</taxon>
        <taxon>Cellvibrionales</taxon>
        <taxon>Halieaceae</taxon>
        <taxon>Luminiphilus</taxon>
    </lineage>
</organism>
<evidence type="ECO:0000256" key="3">
    <source>
        <dbReference type="ARBA" id="ARBA00022448"/>
    </source>
</evidence>
<evidence type="ECO:0000256" key="9">
    <source>
        <dbReference type="RuleBase" id="RU362011"/>
    </source>
</evidence>
<dbReference type="InterPro" id="IPR038076">
    <property type="entry name" value="MgtE_N_sf"/>
</dbReference>
<gene>
    <name evidence="11" type="primary">mgtE</name>
    <name evidence="11" type="ORF">NOR51B_2701</name>
</gene>
<evidence type="ECO:0000259" key="10">
    <source>
        <dbReference type="PROSITE" id="PS51371"/>
    </source>
</evidence>
<dbReference type="AlphaFoldDB" id="B8KR91"/>
<feature type="transmembrane region" description="Helical" evidence="9">
    <location>
        <begin position="387"/>
        <end position="412"/>
    </location>
</feature>